<dbReference type="PANTHER" id="PTHR35566:SF1">
    <property type="entry name" value="TYPE VI SECRETION SYSTEM BASEPLATE COMPONENT TSSK1"/>
    <property type="match status" value="1"/>
</dbReference>
<dbReference type="PANTHER" id="PTHR35566">
    <property type="entry name" value="BLR3599 PROTEIN"/>
    <property type="match status" value="1"/>
</dbReference>
<dbReference type="RefSeq" id="WP_164129828.1">
    <property type="nucleotide sequence ID" value="NZ_JAAGOX010000015.1"/>
</dbReference>
<dbReference type="EMBL" id="JAAGOX010000015">
    <property type="protein sequence ID" value="NDW45555.1"/>
    <property type="molecule type" value="Genomic_DNA"/>
</dbReference>
<accession>A0A6B2NUH6</accession>
<sequence>MSNSNRVVWSEGLFLRTQHFQQQDRHGEWLVRAALGAMPRQGFGFTKLELDPAALSAGMVSLLSAQGVFPDGTVFSLPETTADVEPMPVTAGMKSGLVSLAIPAERTGAAQIDPAHAAPSGARYRGEIHEARDVIRDGADPAEIETARLAPRLLRPEEETKGFVVLPIARIEGLGADGGVALVPGFLPPALRLSAVSWYRDFLRELVTGLDRIAEAHASLVVGGAGASMENLLILELSNSARPKIAHLLGQNDIHPSELYCELAELAGRMSTYGASARRMAVLPEYDHIDPQPAFDELANTLRSLVLSLRHVEPKTRALRVARHSDNIWTVRIDNPEILSSSRIVLRIGGDMSEAMLRKIFVDQATVGAADEFDALWKSRLPGIPLRPLHSQPREIPYDGERLCLELDRGSEHWAALRDAPGFVLGVAGKLDREPEIDCYAVTR</sequence>
<gene>
    <name evidence="1" type="primary">tssK</name>
    <name evidence="1" type="ORF">G0P99_11340</name>
</gene>
<comment type="caution">
    <text evidence="1">The sequence shown here is derived from an EMBL/GenBank/DDBJ whole genome shotgun (WGS) entry which is preliminary data.</text>
</comment>
<dbReference type="InterPro" id="IPR010263">
    <property type="entry name" value="T6SS_TssK"/>
</dbReference>
<name>A0A6B2NUH6_9RHOB</name>
<proteinExistence type="predicted"/>
<reference evidence="1" key="1">
    <citation type="submission" date="2020-02" db="EMBL/GenBank/DDBJ databases">
        <title>Delineation of the pyrene-degrading pathway in Roseobacter clade bacteria by genomic analysis.</title>
        <authorList>
            <person name="Zhou H."/>
            <person name="Wang H."/>
        </authorList>
    </citation>
    <scope>NUCLEOTIDE SEQUENCE</scope>
    <source>
        <strain evidence="1">PrR005</strain>
    </source>
</reference>
<protein>
    <submittedName>
        <fullName evidence="1">Type VI secretion system baseplate subunit TssK</fullName>
    </submittedName>
</protein>
<dbReference type="NCBIfam" id="TIGR03353">
    <property type="entry name" value="VI_chp_4"/>
    <property type="match status" value="1"/>
</dbReference>
<dbReference type="Pfam" id="PF05936">
    <property type="entry name" value="T6SS_VasE"/>
    <property type="match status" value="1"/>
</dbReference>
<dbReference type="AlphaFoldDB" id="A0A6B2NUH6"/>
<organism evidence="1">
    <name type="scientific">Ruegeria sp. PrR005</name>
    <dbReference type="NCBI Taxonomy" id="2706882"/>
    <lineage>
        <taxon>Bacteria</taxon>
        <taxon>Pseudomonadati</taxon>
        <taxon>Pseudomonadota</taxon>
        <taxon>Alphaproteobacteria</taxon>
        <taxon>Rhodobacterales</taxon>
        <taxon>Roseobacteraceae</taxon>
        <taxon>Ruegeria</taxon>
    </lineage>
</organism>
<evidence type="ECO:0000313" key="1">
    <source>
        <dbReference type="EMBL" id="NDW45555.1"/>
    </source>
</evidence>